<reference evidence="2" key="1">
    <citation type="submission" date="2013-05" db="EMBL/GenBank/DDBJ databases">
        <title>The Genome sequence of Mucor circinelloides f. circinelloides 1006PhL.</title>
        <authorList>
            <consortium name="The Broad Institute Genomics Platform"/>
            <person name="Cuomo C."/>
            <person name="Earl A."/>
            <person name="Findley K."/>
            <person name="Lee S.C."/>
            <person name="Walker B."/>
            <person name="Young S."/>
            <person name="Zeng Q."/>
            <person name="Gargeya S."/>
            <person name="Fitzgerald M."/>
            <person name="Haas B."/>
            <person name="Abouelleil A."/>
            <person name="Allen A.W."/>
            <person name="Alvarado L."/>
            <person name="Arachchi H.M."/>
            <person name="Berlin A.M."/>
            <person name="Chapman S.B."/>
            <person name="Gainer-Dewar J."/>
            <person name="Goldberg J."/>
            <person name="Griggs A."/>
            <person name="Gujja S."/>
            <person name="Hansen M."/>
            <person name="Howarth C."/>
            <person name="Imamovic A."/>
            <person name="Ireland A."/>
            <person name="Larimer J."/>
            <person name="McCowan C."/>
            <person name="Murphy C."/>
            <person name="Pearson M."/>
            <person name="Poon T.W."/>
            <person name="Priest M."/>
            <person name="Roberts A."/>
            <person name="Saif S."/>
            <person name="Shea T."/>
            <person name="Sisk P."/>
            <person name="Sykes S."/>
            <person name="Wortman J."/>
            <person name="Nusbaum C."/>
            <person name="Birren B."/>
        </authorList>
    </citation>
    <scope>NUCLEOTIDE SEQUENCE [LARGE SCALE GENOMIC DNA]</scope>
    <source>
        <strain evidence="2">1006PhL</strain>
    </source>
</reference>
<name>S2KKL6_MUCC1</name>
<sequence>MPLTFDMVIEGEKRVPSCLSVVFFDQTMILKTSPLRMVSHSLDSNDTIFRQMKLRQGVSASSSFGVSVFNRNSTHTAMGVKQSAHITLYSYEKVAIAPSNCTSEGRPYASNNLIDLPHNAVLCDVVYDLNNISEAAIVQAKSCSF</sequence>
<accession>S2KKL6</accession>
<dbReference type="VEuPathDB" id="FungiDB:HMPREF1544_00009"/>
<proteinExistence type="predicted"/>
<keyword evidence="2" id="KW-1185">Reference proteome</keyword>
<dbReference type="EMBL" id="KE123896">
    <property type="protein sequence ID" value="EPB92935.1"/>
    <property type="molecule type" value="Genomic_DNA"/>
</dbReference>
<dbReference type="OrthoDB" id="10339585at2759"/>
<dbReference type="InParanoid" id="S2KKL6"/>
<dbReference type="Proteomes" id="UP000014254">
    <property type="component" value="Unassembled WGS sequence"/>
</dbReference>
<dbReference type="AlphaFoldDB" id="S2KKL6"/>
<evidence type="ECO:0000313" key="1">
    <source>
        <dbReference type="EMBL" id="EPB92935.1"/>
    </source>
</evidence>
<evidence type="ECO:0000313" key="2">
    <source>
        <dbReference type="Proteomes" id="UP000014254"/>
    </source>
</evidence>
<protein>
    <submittedName>
        <fullName evidence="1">Uncharacterized protein</fullName>
    </submittedName>
</protein>
<gene>
    <name evidence="1" type="ORF">HMPREF1544_00009</name>
</gene>
<organism evidence="1 2">
    <name type="scientific">Mucor circinelloides f. circinelloides (strain 1006PhL)</name>
    <name type="common">Mucormycosis agent</name>
    <name type="synonym">Calyptromyces circinelloides</name>
    <dbReference type="NCBI Taxonomy" id="1220926"/>
    <lineage>
        <taxon>Eukaryota</taxon>
        <taxon>Fungi</taxon>
        <taxon>Fungi incertae sedis</taxon>
        <taxon>Mucoromycota</taxon>
        <taxon>Mucoromycotina</taxon>
        <taxon>Mucoromycetes</taxon>
        <taxon>Mucorales</taxon>
        <taxon>Mucorineae</taxon>
        <taxon>Mucoraceae</taxon>
        <taxon>Mucor</taxon>
    </lineage>
</organism>